<reference evidence="2" key="1">
    <citation type="journal article" date="2022" name="Plant J.">
        <title>Strategies of tolerance reflected in two North American maple genomes.</title>
        <authorList>
            <person name="McEvoy S.L."/>
            <person name="Sezen U.U."/>
            <person name="Trouern-Trend A."/>
            <person name="McMahon S.M."/>
            <person name="Schaberg P.G."/>
            <person name="Yang J."/>
            <person name="Wegrzyn J.L."/>
            <person name="Swenson N.G."/>
        </authorList>
    </citation>
    <scope>NUCLEOTIDE SEQUENCE</scope>
    <source>
        <strain evidence="2">NS2018</strain>
    </source>
</reference>
<feature type="compositionally biased region" description="Basic and acidic residues" evidence="1">
    <location>
        <begin position="14"/>
        <end position="36"/>
    </location>
</feature>
<dbReference type="Proteomes" id="UP001168877">
    <property type="component" value="Unassembled WGS sequence"/>
</dbReference>
<organism evidence="2 3">
    <name type="scientific">Acer saccharum</name>
    <name type="common">Sugar maple</name>
    <dbReference type="NCBI Taxonomy" id="4024"/>
    <lineage>
        <taxon>Eukaryota</taxon>
        <taxon>Viridiplantae</taxon>
        <taxon>Streptophyta</taxon>
        <taxon>Embryophyta</taxon>
        <taxon>Tracheophyta</taxon>
        <taxon>Spermatophyta</taxon>
        <taxon>Magnoliopsida</taxon>
        <taxon>eudicotyledons</taxon>
        <taxon>Gunneridae</taxon>
        <taxon>Pentapetalae</taxon>
        <taxon>rosids</taxon>
        <taxon>malvids</taxon>
        <taxon>Sapindales</taxon>
        <taxon>Sapindaceae</taxon>
        <taxon>Hippocastanoideae</taxon>
        <taxon>Acereae</taxon>
        <taxon>Acer</taxon>
    </lineage>
</organism>
<protein>
    <submittedName>
        <fullName evidence="2">Uncharacterized protein</fullName>
    </submittedName>
</protein>
<accession>A0AA39RG87</accession>
<feature type="region of interest" description="Disordered" evidence="1">
    <location>
        <begin position="1"/>
        <end position="65"/>
    </location>
</feature>
<keyword evidence="3" id="KW-1185">Reference proteome</keyword>
<sequence>MAPQVVHFKGASSRRGEKRKEIGASSRRGEKRKEIGASELTFDGRKKKKAPEKRHNSQKGLNSKASLVAEEDLNLGPEAIRDPDLDAITDLVLDRQLRMFHSRQKGFDWDAQPMDIIGIYKVYGLNDAIPIDSQVELPELCTLKIPPLIMEVDGQMVDLMKEIEVELPEKIELEGPKEMIKEIQQKGQEERVDQI</sequence>
<dbReference type="EMBL" id="JAUESC010000388">
    <property type="protein sequence ID" value="KAK0571877.1"/>
    <property type="molecule type" value="Genomic_DNA"/>
</dbReference>
<reference evidence="2" key="2">
    <citation type="submission" date="2023-06" db="EMBL/GenBank/DDBJ databases">
        <authorList>
            <person name="Swenson N.G."/>
            <person name="Wegrzyn J.L."/>
            <person name="Mcevoy S.L."/>
        </authorList>
    </citation>
    <scope>NUCLEOTIDE SEQUENCE</scope>
    <source>
        <strain evidence="2">NS2018</strain>
        <tissue evidence="2">Leaf</tissue>
    </source>
</reference>
<evidence type="ECO:0000256" key="1">
    <source>
        <dbReference type="SAM" id="MobiDB-lite"/>
    </source>
</evidence>
<comment type="caution">
    <text evidence="2">The sequence shown here is derived from an EMBL/GenBank/DDBJ whole genome shotgun (WGS) entry which is preliminary data.</text>
</comment>
<evidence type="ECO:0000313" key="2">
    <source>
        <dbReference type="EMBL" id="KAK0571877.1"/>
    </source>
</evidence>
<proteinExistence type="predicted"/>
<evidence type="ECO:0000313" key="3">
    <source>
        <dbReference type="Proteomes" id="UP001168877"/>
    </source>
</evidence>
<name>A0AA39RG87_ACESA</name>
<dbReference type="AlphaFoldDB" id="A0AA39RG87"/>
<gene>
    <name evidence="2" type="ORF">LWI29_022965</name>
</gene>